<evidence type="ECO:0000313" key="13">
    <source>
        <dbReference type="Proteomes" id="UP000002630"/>
    </source>
</evidence>
<keyword evidence="4" id="KW-0949">S-adenosyl-L-methionine</keyword>
<comment type="catalytic activity">
    <reaction evidence="8">
        <text>N-terminal L-seryl-L-prolyl-L-lysyl-[protein] + 3 S-adenosyl-L-methionine = N-terminal N,N,N-trimethyl-L-seryl-L-prolyl-L-lysyl-[protein] + 3 S-adenosyl-L-homocysteine + 3 H(+)</text>
        <dbReference type="Rhea" id="RHEA:54724"/>
        <dbReference type="Rhea" id="RHEA-COMP:13789"/>
        <dbReference type="Rhea" id="RHEA-COMP:13973"/>
        <dbReference type="ChEBI" id="CHEBI:15378"/>
        <dbReference type="ChEBI" id="CHEBI:57856"/>
        <dbReference type="ChEBI" id="CHEBI:59789"/>
        <dbReference type="ChEBI" id="CHEBI:138061"/>
        <dbReference type="ChEBI" id="CHEBI:138317"/>
        <dbReference type="EC" id="2.1.1.244"/>
    </reaction>
</comment>
<dbReference type="OMA" id="PVRMYCL"/>
<dbReference type="InterPro" id="IPR008576">
    <property type="entry name" value="MeTrfase_NTM1"/>
</dbReference>
<evidence type="ECO:0000256" key="5">
    <source>
        <dbReference type="ARBA" id="ARBA00039112"/>
    </source>
</evidence>
<evidence type="ECO:0000256" key="8">
    <source>
        <dbReference type="ARBA" id="ARBA00047306"/>
    </source>
</evidence>
<dbReference type="OrthoDB" id="1298661at2759"/>
<dbReference type="GO" id="GO:0071885">
    <property type="term" value="F:N-terminal protein N-methyltransferase activity"/>
    <property type="evidence" value="ECO:0007669"/>
    <property type="project" value="UniProtKB-EC"/>
</dbReference>
<dbReference type="Proteomes" id="UP000002630">
    <property type="component" value="Linkage Group LG02"/>
</dbReference>
<comment type="catalytic activity">
    <reaction evidence="9">
        <text>N-terminal L-prolyl-L-prolyl-L-lysyl-[protein] + 2 S-adenosyl-L-methionine = N-terminal N,N-dimethyl-L-prolyl-L-prolyl-L-lysyl-[protein] + 2 S-adenosyl-L-homocysteine + 2 H(+)</text>
        <dbReference type="Rhea" id="RHEA:54736"/>
        <dbReference type="Rhea" id="RHEA-COMP:13787"/>
        <dbReference type="Rhea" id="RHEA-COMP:13974"/>
        <dbReference type="ChEBI" id="CHEBI:15378"/>
        <dbReference type="ChEBI" id="CHEBI:57856"/>
        <dbReference type="ChEBI" id="CHEBI:59789"/>
        <dbReference type="ChEBI" id="CHEBI:138059"/>
        <dbReference type="ChEBI" id="CHEBI:138318"/>
        <dbReference type="EC" id="2.1.1.244"/>
    </reaction>
</comment>
<accession>D7FNP7</accession>
<dbReference type="InParanoid" id="D7FNP7"/>
<dbReference type="EC" id="2.1.1.244" evidence="5"/>
<dbReference type="EMBL" id="FN649727">
    <property type="protein sequence ID" value="CBJ26058.1"/>
    <property type="molecule type" value="Genomic_DNA"/>
</dbReference>
<evidence type="ECO:0000256" key="2">
    <source>
        <dbReference type="ARBA" id="ARBA00022603"/>
    </source>
</evidence>
<dbReference type="eggNOG" id="KOG3178">
    <property type="taxonomic scope" value="Eukaryota"/>
</dbReference>
<evidence type="ECO:0000256" key="3">
    <source>
        <dbReference type="ARBA" id="ARBA00022679"/>
    </source>
</evidence>
<dbReference type="Gene3D" id="3.40.50.150">
    <property type="entry name" value="Vaccinia Virus protein VP39"/>
    <property type="match status" value="1"/>
</dbReference>
<dbReference type="EMBL" id="FN648291">
    <property type="protein sequence ID" value="CBJ26058.1"/>
    <property type="molecule type" value="Genomic_DNA"/>
</dbReference>
<dbReference type="SUPFAM" id="SSF53335">
    <property type="entry name" value="S-adenosyl-L-methionine-dependent methyltransferases"/>
    <property type="match status" value="1"/>
</dbReference>
<evidence type="ECO:0000256" key="7">
    <source>
        <dbReference type="ARBA" id="ARBA00043129"/>
    </source>
</evidence>
<keyword evidence="2 12" id="KW-0489">Methyltransferase</keyword>
<keyword evidence="3 12" id="KW-0808">Transferase</keyword>
<protein>
    <recommendedName>
        <fullName evidence="6">Alpha N-terminal protein methyltransferase 1</fullName>
        <ecNumber evidence="5">2.1.1.244</ecNumber>
    </recommendedName>
    <alternativeName>
        <fullName evidence="7">X-Pro-Lys N-terminal protein methyltransferase 1</fullName>
    </alternativeName>
</protein>
<dbReference type="GO" id="GO:0005737">
    <property type="term" value="C:cytoplasm"/>
    <property type="evidence" value="ECO:0007669"/>
    <property type="project" value="TreeGrafter"/>
</dbReference>
<dbReference type="CDD" id="cd02440">
    <property type="entry name" value="AdoMet_MTases"/>
    <property type="match status" value="1"/>
</dbReference>
<proteinExistence type="inferred from homology"/>
<evidence type="ECO:0000256" key="10">
    <source>
        <dbReference type="ARBA" id="ARBA00048167"/>
    </source>
</evidence>
<comment type="catalytic activity">
    <reaction evidence="10">
        <text>N-terminal L-alanyl-L-prolyl-L-lysyl-[protein] + 3 S-adenosyl-L-methionine = N-terminal N,N,N-trimethyl-L-alanyl-L-prolyl-L-lysyl-[protein] + 3 S-adenosyl-L-homocysteine + 3 H(+)</text>
        <dbReference type="Rhea" id="RHEA:54712"/>
        <dbReference type="Rhea" id="RHEA-COMP:13785"/>
        <dbReference type="Rhea" id="RHEA-COMP:13971"/>
        <dbReference type="ChEBI" id="CHEBI:15378"/>
        <dbReference type="ChEBI" id="CHEBI:57856"/>
        <dbReference type="ChEBI" id="CHEBI:59789"/>
        <dbReference type="ChEBI" id="CHEBI:138057"/>
        <dbReference type="ChEBI" id="CHEBI:138315"/>
        <dbReference type="EC" id="2.1.1.244"/>
    </reaction>
</comment>
<gene>
    <name evidence="12" type="ORF">Esi_0018_0166</name>
</gene>
<evidence type="ECO:0000256" key="11">
    <source>
        <dbReference type="SAM" id="MobiDB-lite"/>
    </source>
</evidence>
<dbReference type="FunFam" id="3.40.50.150:FF:000025">
    <property type="entry name" value="N-terminal Xaa-Pro-Lys N-methyltransferase 1"/>
    <property type="match status" value="1"/>
</dbReference>
<dbReference type="PANTHER" id="PTHR12753">
    <property type="entry name" value="AD-003 - RELATED"/>
    <property type="match status" value="1"/>
</dbReference>
<evidence type="ECO:0000256" key="1">
    <source>
        <dbReference type="ARBA" id="ARBA00009059"/>
    </source>
</evidence>
<dbReference type="InterPro" id="IPR029063">
    <property type="entry name" value="SAM-dependent_MTases_sf"/>
</dbReference>
<dbReference type="PANTHER" id="PTHR12753:SF0">
    <property type="entry name" value="ALPHA N-TERMINAL PROTEIN METHYLTRANSFERASE 1"/>
    <property type="match status" value="1"/>
</dbReference>
<keyword evidence="13" id="KW-1185">Reference proteome</keyword>
<sequence length="317" mass="34261">MSRKQQVLELCDKVHRDLKLAGLPTDGCATDGTEHSSIAAMWSSELGFGPMQALPAGGGEATGTTTPPEKIGDKSAKARPQSTKPASSNSTGGDGGGGAVQWYERAYDYWEDGDNCPVDDDGVLGGYGHISPTDIAGSAAFLDELKRMRPLLGDETAADCGAGIGRVTKHLLLDRFDTVDIVEQSPRLIQAAPKYVGRDRDRTTCVCVGLQDFFPPEDSYDLVWIQWVVGHFTDVDLLKLLARCRSALRKGGLIVVKDNVIGQGEGAFKVDSEDSSMTRSLGYFRSLFNHGGVRVVHQTRQDGFPGELFPVYMFALE</sequence>
<evidence type="ECO:0000256" key="6">
    <source>
        <dbReference type="ARBA" id="ARBA00039449"/>
    </source>
</evidence>
<dbReference type="STRING" id="2880.D7FNP7"/>
<dbReference type="Pfam" id="PF05891">
    <property type="entry name" value="Methyltransf_PK"/>
    <property type="match status" value="1"/>
</dbReference>
<reference evidence="12 13" key="1">
    <citation type="journal article" date="2010" name="Nature">
        <title>The Ectocarpus genome and the independent evolution of multicellularity in brown algae.</title>
        <authorList>
            <person name="Cock J.M."/>
            <person name="Sterck L."/>
            <person name="Rouze P."/>
            <person name="Scornet D."/>
            <person name="Allen A.E."/>
            <person name="Amoutzias G."/>
            <person name="Anthouard V."/>
            <person name="Artiguenave F."/>
            <person name="Aury J.M."/>
            <person name="Badger J.H."/>
            <person name="Beszteri B."/>
            <person name="Billiau K."/>
            <person name="Bonnet E."/>
            <person name="Bothwell J.H."/>
            <person name="Bowler C."/>
            <person name="Boyen C."/>
            <person name="Brownlee C."/>
            <person name="Carrano C.J."/>
            <person name="Charrier B."/>
            <person name="Cho G.Y."/>
            <person name="Coelho S.M."/>
            <person name="Collen J."/>
            <person name="Corre E."/>
            <person name="Da Silva C."/>
            <person name="Delage L."/>
            <person name="Delaroque N."/>
            <person name="Dittami S.M."/>
            <person name="Doulbeau S."/>
            <person name="Elias M."/>
            <person name="Farnham G."/>
            <person name="Gachon C.M."/>
            <person name="Gschloessl B."/>
            <person name="Heesch S."/>
            <person name="Jabbari K."/>
            <person name="Jubin C."/>
            <person name="Kawai H."/>
            <person name="Kimura K."/>
            <person name="Kloareg B."/>
            <person name="Kupper F.C."/>
            <person name="Lang D."/>
            <person name="Le Bail A."/>
            <person name="Leblanc C."/>
            <person name="Lerouge P."/>
            <person name="Lohr M."/>
            <person name="Lopez P.J."/>
            <person name="Martens C."/>
            <person name="Maumus F."/>
            <person name="Michel G."/>
            <person name="Miranda-Saavedra D."/>
            <person name="Morales J."/>
            <person name="Moreau H."/>
            <person name="Motomura T."/>
            <person name="Nagasato C."/>
            <person name="Napoli C.A."/>
            <person name="Nelson D.R."/>
            <person name="Nyvall-Collen P."/>
            <person name="Peters A.F."/>
            <person name="Pommier C."/>
            <person name="Potin P."/>
            <person name="Poulain J."/>
            <person name="Quesneville H."/>
            <person name="Read B."/>
            <person name="Rensing S.A."/>
            <person name="Ritter A."/>
            <person name="Rousvoal S."/>
            <person name="Samanta M."/>
            <person name="Samson G."/>
            <person name="Schroeder D.C."/>
            <person name="Segurens B."/>
            <person name="Strittmatter M."/>
            <person name="Tonon T."/>
            <person name="Tregear J.W."/>
            <person name="Valentin K."/>
            <person name="von Dassow P."/>
            <person name="Yamagishi T."/>
            <person name="Van de Peer Y."/>
            <person name="Wincker P."/>
        </authorList>
    </citation>
    <scope>NUCLEOTIDE SEQUENCE [LARGE SCALE GENOMIC DNA]</scope>
    <source>
        <strain evidence="13">Ec32 / CCAP1310/4</strain>
    </source>
</reference>
<dbReference type="GO" id="GO:0032259">
    <property type="term" value="P:methylation"/>
    <property type="evidence" value="ECO:0007669"/>
    <property type="project" value="UniProtKB-KW"/>
</dbReference>
<organism evidence="12 13">
    <name type="scientific">Ectocarpus siliculosus</name>
    <name type="common">Brown alga</name>
    <name type="synonym">Conferva siliculosa</name>
    <dbReference type="NCBI Taxonomy" id="2880"/>
    <lineage>
        <taxon>Eukaryota</taxon>
        <taxon>Sar</taxon>
        <taxon>Stramenopiles</taxon>
        <taxon>Ochrophyta</taxon>
        <taxon>PX clade</taxon>
        <taxon>Phaeophyceae</taxon>
        <taxon>Ectocarpales</taxon>
        <taxon>Ectocarpaceae</taxon>
        <taxon>Ectocarpus</taxon>
    </lineage>
</organism>
<feature type="region of interest" description="Disordered" evidence="11">
    <location>
        <begin position="49"/>
        <end position="97"/>
    </location>
</feature>
<dbReference type="AlphaFoldDB" id="D7FNP7"/>
<comment type="similarity">
    <text evidence="1">Belongs to the methyltransferase superfamily. NTM1 family.</text>
</comment>
<evidence type="ECO:0000256" key="4">
    <source>
        <dbReference type="ARBA" id="ARBA00022691"/>
    </source>
</evidence>
<evidence type="ECO:0000256" key="9">
    <source>
        <dbReference type="ARBA" id="ARBA00047885"/>
    </source>
</evidence>
<feature type="compositionally biased region" description="Polar residues" evidence="11">
    <location>
        <begin position="80"/>
        <end position="91"/>
    </location>
</feature>
<name>D7FNP7_ECTSI</name>
<evidence type="ECO:0000313" key="12">
    <source>
        <dbReference type="EMBL" id="CBJ26058.1"/>
    </source>
</evidence>